<evidence type="ECO:0000256" key="7">
    <source>
        <dbReference type="ARBA" id="ARBA00023136"/>
    </source>
</evidence>
<dbReference type="CDD" id="cd06261">
    <property type="entry name" value="TM_PBP2"/>
    <property type="match status" value="1"/>
</dbReference>
<keyword evidence="11" id="KW-1185">Reference proteome</keyword>
<dbReference type="InterPro" id="IPR000515">
    <property type="entry name" value="MetI-like"/>
</dbReference>
<feature type="transmembrane region" description="Helical" evidence="8">
    <location>
        <begin position="186"/>
        <end position="207"/>
    </location>
</feature>
<gene>
    <name evidence="10" type="ORF">L0C25_14650</name>
</gene>
<feature type="domain" description="ABC transmembrane type-1" evidence="9">
    <location>
        <begin position="19"/>
        <end position="207"/>
    </location>
</feature>
<dbReference type="InterPro" id="IPR010065">
    <property type="entry name" value="AA_ABC_transptr_permease_3TM"/>
</dbReference>
<evidence type="ECO:0000256" key="8">
    <source>
        <dbReference type="RuleBase" id="RU363032"/>
    </source>
</evidence>
<dbReference type="GO" id="GO:0043190">
    <property type="term" value="C:ATP-binding cassette (ABC) transporter complex"/>
    <property type="evidence" value="ECO:0007669"/>
    <property type="project" value="InterPro"/>
</dbReference>
<dbReference type="Pfam" id="PF00528">
    <property type="entry name" value="BPD_transp_1"/>
    <property type="match status" value="1"/>
</dbReference>
<evidence type="ECO:0000256" key="1">
    <source>
        <dbReference type="ARBA" id="ARBA00004651"/>
    </source>
</evidence>
<keyword evidence="6 8" id="KW-1133">Transmembrane helix</keyword>
<feature type="transmembrane region" description="Helical" evidence="8">
    <location>
        <begin position="84"/>
        <end position="102"/>
    </location>
</feature>
<keyword evidence="5" id="KW-0029">Amino-acid transport</keyword>
<evidence type="ECO:0000259" key="9">
    <source>
        <dbReference type="PROSITE" id="PS50928"/>
    </source>
</evidence>
<dbReference type="AlphaFoldDB" id="A0AA46YIY4"/>
<dbReference type="Proteomes" id="UP001164390">
    <property type="component" value="Chromosome"/>
</dbReference>
<evidence type="ECO:0000256" key="2">
    <source>
        <dbReference type="ARBA" id="ARBA00022448"/>
    </source>
</evidence>
<dbReference type="Gene3D" id="1.10.3720.10">
    <property type="entry name" value="MetI-like"/>
    <property type="match status" value="1"/>
</dbReference>
<dbReference type="PANTHER" id="PTHR30614:SF0">
    <property type="entry name" value="L-CYSTINE TRANSPORT SYSTEM PERMEASE PROTEIN TCYL"/>
    <property type="match status" value="1"/>
</dbReference>
<comment type="subcellular location">
    <subcellularLocation>
        <location evidence="1 8">Cell membrane</location>
        <topology evidence="1 8">Multi-pass membrane protein</topology>
    </subcellularLocation>
</comment>
<proteinExistence type="inferred from homology"/>
<dbReference type="SUPFAM" id="SSF161098">
    <property type="entry name" value="MetI-like"/>
    <property type="match status" value="1"/>
</dbReference>
<feature type="transmembrane region" description="Helical" evidence="8">
    <location>
        <begin position="142"/>
        <end position="166"/>
    </location>
</feature>
<evidence type="ECO:0000256" key="6">
    <source>
        <dbReference type="ARBA" id="ARBA00022989"/>
    </source>
</evidence>
<keyword evidence="3" id="KW-1003">Cell membrane</keyword>
<dbReference type="PANTHER" id="PTHR30614">
    <property type="entry name" value="MEMBRANE COMPONENT OF AMINO ACID ABC TRANSPORTER"/>
    <property type="match status" value="1"/>
</dbReference>
<dbReference type="PROSITE" id="PS50928">
    <property type="entry name" value="ABC_TM1"/>
    <property type="match status" value="1"/>
</dbReference>
<feature type="transmembrane region" description="Helical" evidence="8">
    <location>
        <begin position="25"/>
        <end position="45"/>
    </location>
</feature>
<dbReference type="InterPro" id="IPR043429">
    <property type="entry name" value="ArtM/GltK/GlnP/TcyL/YhdX-like"/>
</dbReference>
<organism evidence="10 11">
    <name type="scientific">Solicola gregarius</name>
    <dbReference type="NCBI Taxonomy" id="2908642"/>
    <lineage>
        <taxon>Bacteria</taxon>
        <taxon>Bacillati</taxon>
        <taxon>Actinomycetota</taxon>
        <taxon>Actinomycetes</taxon>
        <taxon>Propionibacteriales</taxon>
        <taxon>Nocardioidaceae</taxon>
        <taxon>Solicola</taxon>
    </lineage>
</organism>
<protein>
    <submittedName>
        <fullName evidence="10">Amino acid ABC transporter permease</fullName>
    </submittedName>
</protein>
<keyword evidence="7 8" id="KW-0472">Membrane</keyword>
<accession>A0AA46YIY4</accession>
<name>A0AA46YIY4_9ACTN</name>
<evidence type="ECO:0000256" key="3">
    <source>
        <dbReference type="ARBA" id="ARBA00022475"/>
    </source>
</evidence>
<evidence type="ECO:0000313" key="10">
    <source>
        <dbReference type="EMBL" id="UYM03780.1"/>
    </source>
</evidence>
<dbReference type="NCBIfam" id="TIGR01726">
    <property type="entry name" value="HEQRo_perm_3TM"/>
    <property type="match status" value="1"/>
</dbReference>
<dbReference type="EMBL" id="CP094970">
    <property type="protein sequence ID" value="UYM03780.1"/>
    <property type="molecule type" value="Genomic_DNA"/>
</dbReference>
<sequence>MSEILDALSDYGPQIRDGLSVTLQLSLGGAVLAFIVAVILGLAAISGHAVPRTISRIIVEFFRGTSLVVQLFFIYYVFPGFGLELDAITCGVIALGLNYGAYGSEVVRGSLNAVPKGQWETATALSMPWVTKVRRIIWPQAWALMLPGLNNLMIMLIKGTAIAFLIGLHDLTYATNEMRKDGVEVMAAYTIGFVIYYLISLVFYGLLRVLERRAQRRLGITVTTSDPAQTAGAAATAGAVA</sequence>
<dbReference type="KEGG" id="sgrg:L0C25_14650"/>
<feature type="transmembrane region" description="Helical" evidence="8">
    <location>
        <begin position="57"/>
        <end position="78"/>
    </location>
</feature>
<dbReference type="InterPro" id="IPR035906">
    <property type="entry name" value="MetI-like_sf"/>
</dbReference>
<evidence type="ECO:0000256" key="5">
    <source>
        <dbReference type="ARBA" id="ARBA00022970"/>
    </source>
</evidence>
<evidence type="ECO:0000256" key="4">
    <source>
        <dbReference type="ARBA" id="ARBA00022692"/>
    </source>
</evidence>
<keyword evidence="2 8" id="KW-0813">Transport</keyword>
<reference evidence="10" key="1">
    <citation type="submission" date="2022-01" db="EMBL/GenBank/DDBJ databases">
        <title>Nocardioidaceae gen. sp. A5X3R13.</title>
        <authorList>
            <person name="Lopez Marin M.A."/>
            <person name="Uhlik O."/>
        </authorList>
    </citation>
    <scope>NUCLEOTIDE SEQUENCE</scope>
    <source>
        <strain evidence="10">A5X3R13</strain>
    </source>
</reference>
<dbReference type="GO" id="GO:0006865">
    <property type="term" value="P:amino acid transport"/>
    <property type="evidence" value="ECO:0007669"/>
    <property type="project" value="UniProtKB-KW"/>
</dbReference>
<keyword evidence="4 8" id="KW-0812">Transmembrane</keyword>
<dbReference type="RefSeq" id="WP_271632422.1">
    <property type="nucleotide sequence ID" value="NZ_CP094970.1"/>
</dbReference>
<evidence type="ECO:0000313" key="11">
    <source>
        <dbReference type="Proteomes" id="UP001164390"/>
    </source>
</evidence>
<comment type="similarity">
    <text evidence="8">Belongs to the binding-protein-dependent transport system permease family.</text>
</comment>
<dbReference type="GO" id="GO:0022857">
    <property type="term" value="F:transmembrane transporter activity"/>
    <property type="evidence" value="ECO:0007669"/>
    <property type="project" value="InterPro"/>
</dbReference>